<comment type="caution">
    <text evidence="1">The sequence shown here is derived from an EMBL/GenBank/DDBJ whole genome shotgun (WGS) entry which is preliminary data.</text>
</comment>
<evidence type="ECO:0000313" key="1">
    <source>
        <dbReference type="EMBL" id="GAH36145.1"/>
    </source>
</evidence>
<feature type="non-terminal residue" evidence="1">
    <location>
        <position position="57"/>
    </location>
</feature>
<name>X1FUD6_9ZZZZ</name>
<reference evidence="1" key="1">
    <citation type="journal article" date="2014" name="Front. Microbiol.">
        <title>High frequency of phylogenetically diverse reductive dehalogenase-homologous genes in deep subseafloor sedimentary metagenomes.</title>
        <authorList>
            <person name="Kawai M."/>
            <person name="Futagami T."/>
            <person name="Toyoda A."/>
            <person name="Takaki Y."/>
            <person name="Nishi S."/>
            <person name="Hori S."/>
            <person name="Arai W."/>
            <person name="Tsubouchi T."/>
            <person name="Morono Y."/>
            <person name="Uchiyama I."/>
            <person name="Ito T."/>
            <person name="Fujiyama A."/>
            <person name="Inagaki F."/>
            <person name="Takami H."/>
        </authorList>
    </citation>
    <scope>NUCLEOTIDE SEQUENCE</scope>
    <source>
        <strain evidence="1">Expedition CK06-06</strain>
    </source>
</reference>
<organism evidence="1">
    <name type="scientific">marine sediment metagenome</name>
    <dbReference type="NCBI Taxonomy" id="412755"/>
    <lineage>
        <taxon>unclassified sequences</taxon>
        <taxon>metagenomes</taxon>
        <taxon>ecological metagenomes</taxon>
    </lineage>
</organism>
<sequence>MSDRDIQNWEERLRNQVFRNWENYWRKRIDLSTARSLEFWGFAGEFIYIEEVSSESA</sequence>
<gene>
    <name evidence="1" type="ORF">S03H2_15821</name>
</gene>
<dbReference type="AlphaFoldDB" id="X1FUD6"/>
<protein>
    <submittedName>
        <fullName evidence="1">Uncharacterized protein</fullName>
    </submittedName>
</protein>
<dbReference type="EMBL" id="BARU01008054">
    <property type="protein sequence ID" value="GAH36145.1"/>
    <property type="molecule type" value="Genomic_DNA"/>
</dbReference>
<accession>X1FUD6</accession>
<proteinExistence type="predicted"/>